<comment type="caution">
    <text evidence="2">The sequence shown here is derived from an EMBL/GenBank/DDBJ whole genome shotgun (WGS) entry which is preliminary data.</text>
</comment>
<keyword evidence="3" id="KW-1185">Reference proteome</keyword>
<reference evidence="2 3" key="1">
    <citation type="submission" date="2019-05" db="EMBL/GenBank/DDBJ databases">
        <title>The compact genome of Giardia muris reveals important steps in the evolution of intestinal protozoan parasites.</title>
        <authorList>
            <person name="Xu F."/>
            <person name="Jimenez-Gonzalez A."/>
            <person name="Einarsson E."/>
            <person name="Astvaldsson A."/>
            <person name="Peirasmaki D."/>
            <person name="Eckmann L."/>
            <person name="Andersson J.O."/>
            <person name="Svard S.G."/>
            <person name="Jerlstrom-Hultqvist J."/>
        </authorList>
    </citation>
    <scope>NUCLEOTIDE SEQUENCE [LARGE SCALE GENOMIC DNA]</scope>
    <source>
        <strain evidence="2 3">Roberts-Thomson</strain>
    </source>
</reference>
<name>A0A4Z1SMV5_GIAMU</name>
<keyword evidence="1" id="KW-0812">Transmembrane</keyword>
<evidence type="ECO:0000256" key="1">
    <source>
        <dbReference type="SAM" id="Phobius"/>
    </source>
</evidence>
<gene>
    <name evidence="2" type="ORF">GMRT_14158</name>
</gene>
<dbReference type="EMBL" id="VDLU01000004">
    <property type="protein sequence ID" value="TNJ27052.1"/>
    <property type="molecule type" value="Genomic_DNA"/>
</dbReference>
<accession>A0A4Z1SMV5</accession>
<sequence length="191" mass="21177">MRVQLLLIPLKTLLGALIGVVFSYFMLYRRREFISAREELTTDYATLDALDASAVITEAQEMTRTRTQAHLEQTWARLTRMRAFTTAGGWVLGWVINRAILNRITVSGVLLLPFDLPPGLRLLAQRGLPKDRLPREVTQGIIGSLIGQAIRGPIAKAMGCELPGQVAPRSTASRILGRKFVAEAEALTFFT</sequence>
<dbReference type="AlphaFoldDB" id="A0A4Z1SMV5"/>
<protein>
    <submittedName>
        <fullName evidence="2">Uncharacterized protein</fullName>
    </submittedName>
</protein>
<proteinExistence type="predicted"/>
<evidence type="ECO:0000313" key="2">
    <source>
        <dbReference type="EMBL" id="TNJ27052.1"/>
    </source>
</evidence>
<keyword evidence="1" id="KW-0472">Membrane</keyword>
<feature type="transmembrane region" description="Helical" evidence="1">
    <location>
        <begin position="6"/>
        <end position="27"/>
    </location>
</feature>
<dbReference type="VEuPathDB" id="GiardiaDB:GMRT_14158"/>
<dbReference type="Proteomes" id="UP000315496">
    <property type="component" value="Chromosome 4"/>
</dbReference>
<keyword evidence="1" id="KW-1133">Transmembrane helix</keyword>
<evidence type="ECO:0000313" key="3">
    <source>
        <dbReference type="Proteomes" id="UP000315496"/>
    </source>
</evidence>
<organism evidence="2 3">
    <name type="scientific">Giardia muris</name>
    <dbReference type="NCBI Taxonomy" id="5742"/>
    <lineage>
        <taxon>Eukaryota</taxon>
        <taxon>Metamonada</taxon>
        <taxon>Diplomonadida</taxon>
        <taxon>Hexamitidae</taxon>
        <taxon>Giardiinae</taxon>
        <taxon>Giardia</taxon>
    </lineage>
</organism>